<organism evidence="1 2">
    <name type="scientific">Paramuricea clavata</name>
    <name type="common">Red gorgonian</name>
    <name type="synonym">Violescent sea-whip</name>
    <dbReference type="NCBI Taxonomy" id="317549"/>
    <lineage>
        <taxon>Eukaryota</taxon>
        <taxon>Metazoa</taxon>
        <taxon>Cnidaria</taxon>
        <taxon>Anthozoa</taxon>
        <taxon>Octocorallia</taxon>
        <taxon>Malacalcyonacea</taxon>
        <taxon>Plexauridae</taxon>
        <taxon>Paramuricea</taxon>
    </lineage>
</organism>
<dbReference type="AlphaFoldDB" id="A0A7D9HJT9"/>
<evidence type="ECO:0000313" key="2">
    <source>
        <dbReference type="Proteomes" id="UP001152795"/>
    </source>
</evidence>
<protein>
    <submittedName>
        <fullName evidence="1">Uncharacterized protein</fullName>
    </submittedName>
</protein>
<sequence length="258" mass="29571">MASRLLWLCYIFIISGSYSLLSDTRNSRIPIDYAVKDCETTSALDLLDLWCSLFQKSSFILTANGLSLDERRQSGIKGLSITDDFGSYQTTYGSMTGEGFGKRVFEVNEWIYFRQSKLLVNIRVSLSACFSSRDKYELICMFKVVHNKIIEPNYFTKVIELPSISSDVDVYNSAYLVFSKRALDYFAKERHRRSKRLSVYCGNSTATFHMLLKGDLVFKLNPGPEYQSAKSSYSKDIMLVKLGRNVTPQILLRYNAFH</sequence>
<reference evidence="1" key="1">
    <citation type="submission" date="2020-04" db="EMBL/GenBank/DDBJ databases">
        <authorList>
            <person name="Alioto T."/>
            <person name="Alioto T."/>
            <person name="Gomez Garrido J."/>
        </authorList>
    </citation>
    <scope>NUCLEOTIDE SEQUENCE</scope>
    <source>
        <strain evidence="1">A484AB</strain>
    </source>
</reference>
<gene>
    <name evidence="1" type="ORF">PACLA_8A026778</name>
</gene>
<dbReference type="Proteomes" id="UP001152795">
    <property type="component" value="Unassembled WGS sequence"/>
</dbReference>
<name>A0A7D9HJT9_PARCT</name>
<evidence type="ECO:0000313" key="1">
    <source>
        <dbReference type="EMBL" id="CAB3983320.1"/>
    </source>
</evidence>
<accession>A0A7D9HJT9</accession>
<proteinExistence type="predicted"/>
<keyword evidence="2" id="KW-1185">Reference proteome</keyword>
<dbReference type="EMBL" id="CACRXK020000600">
    <property type="protein sequence ID" value="CAB3983320.1"/>
    <property type="molecule type" value="Genomic_DNA"/>
</dbReference>
<comment type="caution">
    <text evidence="1">The sequence shown here is derived from an EMBL/GenBank/DDBJ whole genome shotgun (WGS) entry which is preliminary data.</text>
</comment>